<proteinExistence type="predicted"/>
<evidence type="ECO:0000313" key="2">
    <source>
        <dbReference type="Proteomes" id="UP001163255"/>
    </source>
</evidence>
<evidence type="ECO:0000313" key="1">
    <source>
        <dbReference type="EMBL" id="UYM17057.1"/>
    </source>
</evidence>
<organism evidence="1 2">
    <name type="scientific">Endozoicomonas euniceicola</name>
    <dbReference type="NCBI Taxonomy" id="1234143"/>
    <lineage>
        <taxon>Bacteria</taxon>
        <taxon>Pseudomonadati</taxon>
        <taxon>Pseudomonadota</taxon>
        <taxon>Gammaproteobacteria</taxon>
        <taxon>Oceanospirillales</taxon>
        <taxon>Endozoicomonadaceae</taxon>
        <taxon>Endozoicomonas</taxon>
    </lineage>
</organism>
<dbReference type="Proteomes" id="UP001163255">
    <property type="component" value="Chromosome"/>
</dbReference>
<sequence length="110" mass="12220">MFDIPEVTENAPEPARINCTQGAGLHLSESEFTAFQARVAEIYGQDSEITQNALCLNPSVFLYEGPQEQSELLFSGSPVDMILANYSLNQGKSVTVLEGYEAFRYRETFS</sequence>
<protein>
    <submittedName>
        <fullName evidence="1">Uncharacterized protein</fullName>
    </submittedName>
</protein>
<keyword evidence="2" id="KW-1185">Reference proteome</keyword>
<dbReference type="RefSeq" id="WP_262599497.1">
    <property type="nucleotide sequence ID" value="NZ_CP103300.1"/>
</dbReference>
<name>A0ABY6GWX6_9GAMM</name>
<dbReference type="EMBL" id="CP103300">
    <property type="protein sequence ID" value="UYM17057.1"/>
    <property type="molecule type" value="Genomic_DNA"/>
</dbReference>
<gene>
    <name evidence="1" type="ORF">NX720_03770</name>
</gene>
<accession>A0ABY6GWX6</accession>
<reference evidence="1" key="1">
    <citation type="submission" date="2022-10" db="EMBL/GenBank/DDBJ databases">
        <title>Completed Genome Sequence of two octocoral isolated bacterium, Endozoicomonas euniceicola EF212T and Endozoicomonas gorgoniicola PS125T.</title>
        <authorList>
            <person name="Chiou Y.-J."/>
            <person name="Chen Y.-H."/>
        </authorList>
    </citation>
    <scope>NUCLEOTIDE SEQUENCE</scope>
    <source>
        <strain evidence="1">EF212</strain>
    </source>
</reference>